<evidence type="ECO:0000256" key="2">
    <source>
        <dbReference type="SAM" id="SignalP"/>
    </source>
</evidence>
<organism evidence="4 5">
    <name type="scientific">Kordia periserrulae</name>
    <dbReference type="NCBI Taxonomy" id="701523"/>
    <lineage>
        <taxon>Bacteria</taxon>
        <taxon>Pseudomonadati</taxon>
        <taxon>Bacteroidota</taxon>
        <taxon>Flavobacteriia</taxon>
        <taxon>Flavobacteriales</taxon>
        <taxon>Flavobacteriaceae</taxon>
        <taxon>Kordia</taxon>
    </lineage>
</organism>
<reference evidence="4 5" key="1">
    <citation type="submission" date="2018-04" db="EMBL/GenBank/DDBJ databases">
        <title>Genomic Encyclopedia of Archaeal and Bacterial Type Strains, Phase II (KMG-II): from individual species to whole genera.</title>
        <authorList>
            <person name="Goeker M."/>
        </authorList>
    </citation>
    <scope>NUCLEOTIDE SEQUENCE [LARGE SCALE GENOMIC DNA]</scope>
    <source>
        <strain evidence="4 5">DSM 25731</strain>
    </source>
</reference>
<keyword evidence="1 2" id="KW-0732">Signal</keyword>
<comment type="caution">
    <text evidence="4">The sequence shown here is derived from an EMBL/GenBank/DDBJ whole genome shotgun (WGS) entry which is preliminary data.</text>
</comment>
<name>A0A2T6C782_9FLAO</name>
<dbReference type="NCBIfam" id="TIGR04183">
    <property type="entry name" value="Por_Secre_tail"/>
    <property type="match status" value="1"/>
</dbReference>
<evidence type="ECO:0000313" key="4">
    <source>
        <dbReference type="EMBL" id="PTX64174.1"/>
    </source>
</evidence>
<dbReference type="EMBL" id="QBKT01000001">
    <property type="protein sequence ID" value="PTX64174.1"/>
    <property type="molecule type" value="Genomic_DNA"/>
</dbReference>
<evidence type="ECO:0000256" key="1">
    <source>
        <dbReference type="ARBA" id="ARBA00022729"/>
    </source>
</evidence>
<dbReference type="Proteomes" id="UP000244090">
    <property type="component" value="Unassembled WGS sequence"/>
</dbReference>
<keyword evidence="5" id="KW-1185">Reference proteome</keyword>
<gene>
    <name evidence="4" type="ORF">C8N46_101785</name>
</gene>
<dbReference type="OrthoDB" id="1428228at2"/>
<dbReference type="InterPro" id="IPR026444">
    <property type="entry name" value="Secre_tail"/>
</dbReference>
<feature type="chain" id="PRO_5015432276" evidence="2">
    <location>
        <begin position="20"/>
        <end position="347"/>
    </location>
</feature>
<feature type="signal peptide" evidence="2">
    <location>
        <begin position="1"/>
        <end position="19"/>
    </location>
</feature>
<dbReference type="Pfam" id="PF18962">
    <property type="entry name" value="Por_Secre_tail"/>
    <property type="match status" value="1"/>
</dbReference>
<protein>
    <submittedName>
        <fullName evidence="4">Putative secreted protein (Por secretion system target)</fullName>
    </submittedName>
</protein>
<sequence>MKKITLILLFCAFIYQVNAQCTIDPFIQQHYEKDAKMLALREILMNPSDPDYNNPFVPSTRAVPYLEKLSAIYLNPSNDARIDSLFNEFQFHVNPVLDVSNFDELIHDGVEFFVNTNVSWVQPLKDTGISGNTELDNLLSQYQLVYEQHFDNTFNNITVFTFKTNYDVLNFRAIIPEFEVIQDILSVFPYSEYPIFGPPYTGISYVIYGSIIGPTAFAEVCDIRITENGIYEFFLAGGDCFAGCNVDESRYVTVSDDCSTATFSRTLSNENFELTNVSVYPNPASNHINIQGIDNIRTVEIHSILGKKMHVSLSNSQIDISRLKSGVYFLKITDNQNHSVIKKFVKK</sequence>
<dbReference type="RefSeq" id="WP_108113516.1">
    <property type="nucleotide sequence ID" value="NZ_QBKT01000001.1"/>
</dbReference>
<evidence type="ECO:0000313" key="5">
    <source>
        <dbReference type="Proteomes" id="UP000244090"/>
    </source>
</evidence>
<evidence type="ECO:0000259" key="3">
    <source>
        <dbReference type="Pfam" id="PF18962"/>
    </source>
</evidence>
<dbReference type="AlphaFoldDB" id="A0A2T6C782"/>
<proteinExistence type="predicted"/>
<feature type="domain" description="Secretion system C-terminal sorting" evidence="3">
    <location>
        <begin position="279"/>
        <end position="345"/>
    </location>
</feature>
<accession>A0A2T6C782</accession>